<organism evidence="23 24">
    <name type="scientific">Zingiber officinale</name>
    <name type="common">Ginger</name>
    <name type="synonym">Amomum zingiber</name>
    <dbReference type="NCBI Taxonomy" id="94328"/>
    <lineage>
        <taxon>Eukaryota</taxon>
        <taxon>Viridiplantae</taxon>
        <taxon>Streptophyta</taxon>
        <taxon>Embryophyta</taxon>
        <taxon>Tracheophyta</taxon>
        <taxon>Spermatophyta</taxon>
        <taxon>Magnoliopsida</taxon>
        <taxon>Liliopsida</taxon>
        <taxon>Zingiberales</taxon>
        <taxon>Zingiberaceae</taxon>
        <taxon>Zingiber</taxon>
    </lineage>
</organism>
<evidence type="ECO:0000256" key="13">
    <source>
        <dbReference type="ARBA" id="ARBA00022884"/>
    </source>
</evidence>
<dbReference type="SUPFAM" id="SSF52540">
    <property type="entry name" value="P-loop containing nucleoside triphosphate hydrolases"/>
    <property type="match status" value="1"/>
</dbReference>
<evidence type="ECO:0000256" key="5">
    <source>
        <dbReference type="ARBA" id="ARBA00022723"/>
    </source>
</evidence>
<dbReference type="Pfam" id="PF00271">
    <property type="entry name" value="Helicase_C"/>
    <property type="match status" value="1"/>
</dbReference>
<dbReference type="PROSITE" id="PS00517">
    <property type="entry name" value="RNASE_3_1"/>
    <property type="match status" value="1"/>
</dbReference>
<evidence type="ECO:0000256" key="9">
    <source>
        <dbReference type="ARBA" id="ARBA00022801"/>
    </source>
</evidence>
<dbReference type="Gene3D" id="3.40.50.300">
    <property type="entry name" value="P-loop containing nucleotide triphosphate hydrolases"/>
    <property type="match status" value="1"/>
</dbReference>
<comment type="similarity">
    <text evidence="15">Belongs to the helicase family. Dicer subfamily.</text>
</comment>
<feature type="domain" description="PAZ" evidence="20">
    <location>
        <begin position="451"/>
        <end position="560"/>
    </location>
</feature>
<dbReference type="Gene3D" id="3.30.160.20">
    <property type="match status" value="1"/>
</dbReference>
<evidence type="ECO:0000259" key="19">
    <source>
        <dbReference type="PROSITE" id="PS50142"/>
    </source>
</evidence>
<evidence type="ECO:0000256" key="8">
    <source>
        <dbReference type="ARBA" id="ARBA00022759"/>
    </source>
</evidence>
<evidence type="ECO:0000256" key="17">
    <source>
        <dbReference type="SAM" id="MobiDB-lite"/>
    </source>
</evidence>
<keyword evidence="9" id="KW-0378">Hydrolase</keyword>
<evidence type="ECO:0000256" key="4">
    <source>
        <dbReference type="ARBA" id="ARBA00022722"/>
    </source>
</evidence>
<dbReference type="InterPro" id="IPR036085">
    <property type="entry name" value="PAZ_dom_sf"/>
</dbReference>
<dbReference type="Gene3D" id="2.170.260.10">
    <property type="entry name" value="paz domain"/>
    <property type="match status" value="1"/>
</dbReference>
<reference evidence="23 24" key="1">
    <citation type="submission" date="2020-08" db="EMBL/GenBank/DDBJ databases">
        <title>Plant Genome Project.</title>
        <authorList>
            <person name="Zhang R.-G."/>
        </authorList>
    </citation>
    <scope>NUCLEOTIDE SEQUENCE [LARGE SCALE GENOMIC DNA]</scope>
    <source>
        <tissue evidence="23">Rhizome</tissue>
    </source>
</reference>
<evidence type="ECO:0000259" key="21">
    <source>
        <dbReference type="PROSITE" id="PS51194"/>
    </source>
</evidence>
<dbReference type="CDD" id="cd00593">
    <property type="entry name" value="RIBOc"/>
    <property type="match status" value="2"/>
</dbReference>
<feature type="domain" description="RNase III" evidence="19">
    <location>
        <begin position="798"/>
        <end position="942"/>
    </location>
</feature>
<evidence type="ECO:0008006" key="25">
    <source>
        <dbReference type="Google" id="ProtNLM"/>
    </source>
</evidence>
<dbReference type="InterPro" id="IPR001650">
    <property type="entry name" value="Helicase_C-like"/>
</dbReference>
<dbReference type="SMART" id="SM00358">
    <property type="entry name" value="DSRM"/>
    <property type="match status" value="1"/>
</dbReference>
<feature type="domain" description="RNase III" evidence="19">
    <location>
        <begin position="611"/>
        <end position="757"/>
    </location>
</feature>
<feature type="domain" description="Dicer dsRNA-binding fold" evidence="22">
    <location>
        <begin position="167"/>
        <end position="257"/>
    </location>
</feature>
<dbReference type="PROSITE" id="PS50821">
    <property type="entry name" value="PAZ"/>
    <property type="match status" value="1"/>
</dbReference>
<dbReference type="Proteomes" id="UP000734854">
    <property type="component" value="Unassembled WGS sequence"/>
</dbReference>
<evidence type="ECO:0000259" key="22">
    <source>
        <dbReference type="PROSITE" id="PS51327"/>
    </source>
</evidence>
<evidence type="ECO:0000256" key="3">
    <source>
        <dbReference type="ARBA" id="ARBA00011499"/>
    </source>
</evidence>
<dbReference type="AlphaFoldDB" id="A0A8J5H1H9"/>
<dbReference type="InterPro" id="IPR014720">
    <property type="entry name" value="dsRBD_dom"/>
</dbReference>
<keyword evidence="14" id="KW-0464">Manganese</keyword>
<dbReference type="SUPFAM" id="SSF101690">
    <property type="entry name" value="PAZ domain"/>
    <property type="match status" value="1"/>
</dbReference>
<dbReference type="CDD" id="cd19869">
    <property type="entry name" value="DSRM_DCL_plant"/>
    <property type="match status" value="1"/>
</dbReference>
<feature type="region of interest" description="Disordered" evidence="17">
    <location>
        <begin position="256"/>
        <end position="276"/>
    </location>
</feature>
<dbReference type="PROSITE" id="PS51327">
    <property type="entry name" value="DICER_DSRBF"/>
    <property type="match status" value="1"/>
</dbReference>
<keyword evidence="6" id="KW-0677">Repeat</keyword>
<dbReference type="FunFam" id="1.10.1520.10:FF:000004">
    <property type="entry name" value="Endoribonuclease dicer-like 1"/>
    <property type="match status" value="1"/>
</dbReference>
<dbReference type="GO" id="GO:0004525">
    <property type="term" value="F:ribonuclease III activity"/>
    <property type="evidence" value="ECO:0007669"/>
    <property type="project" value="InterPro"/>
</dbReference>
<dbReference type="Pfam" id="PF02170">
    <property type="entry name" value="PAZ"/>
    <property type="match status" value="1"/>
</dbReference>
<dbReference type="GO" id="GO:0003723">
    <property type="term" value="F:RNA binding"/>
    <property type="evidence" value="ECO:0007669"/>
    <property type="project" value="UniProtKB-UniRule"/>
</dbReference>
<name>A0A8J5H1H9_ZINOF</name>
<dbReference type="GO" id="GO:0005737">
    <property type="term" value="C:cytoplasm"/>
    <property type="evidence" value="ECO:0007669"/>
    <property type="project" value="TreeGrafter"/>
</dbReference>
<evidence type="ECO:0000256" key="10">
    <source>
        <dbReference type="ARBA" id="ARBA00022806"/>
    </source>
</evidence>
<evidence type="ECO:0000313" key="23">
    <source>
        <dbReference type="EMBL" id="KAG6511459.1"/>
    </source>
</evidence>
<feature type="domain" description="Helicase C-terminal" evidence="21">
    <location>
        <begin position="1"/>
        <end position="149"/>
    </location>
</feature>
<dbReference type="PROSITE" id="PS51194">
    <property type="entry name" value="HELICASE_CTER"/>
    <property type="match status" value="1"/>
</dbReference>
<dbReference type="SMART" id="SM00949">
    <property type="entry name" value="PAZ"/>
    <property type="match status" value="1"/>
</dbReference>
<evidence type="ECO:0000256" key="16">
    <source>
        <dbReference type="PROSITE-ProRule" id="PRU00657"/>
    </source>
</evidence>
<evidence type="ECO:0000256" key="14">
    <source>
        <dbReference type="ARBA" id="ARBA00023211"/>
    </source>
</evidence>
<evidence type="ECO:0000259" key="18">
    <source>
        <dbReference type="PROSITE" id="PS50137"/>
    </source>
</evidence>
<evidence type="ECO:0000256" key="1">
    <source>
        <dbReference type="ARBA" id="ARBA00001936"/>
    </source>
</evidence>
<proteinExistence type="inferred from homology"/>
<evidence type="ECO:0000256" key="11">
    <source>
        <dbReference type="ARBA" id="ARBA00022840"/>
    </source>
</evidence>
<dbReference type="InterPro" id="IPR003100">
    <property type="entry name" value="PAZ_dom"/>
</dbReference>
<accession>A0A8J5H1H9</accession>
<gene>
    <name evidence="23" type="ORF">ZIOFF_029527</name>
</gene>
<dbReference type="GO" id="GO:0004386">
    <property type="term" value="F:helicase activity"/>
    <property type="evidence" value="ECO:0007669"/>
    <property type="project" value="UniProtKB-KW"/>
</dbReference>
<dbReference type="InterPro" id="IPR000999">
    <property type="entry name" value="RNase_III_dom"/>
</dbReference>
<protein>
    <recommendedName>
        <fullName evidence="25">Dicer-like protein 4</fullName>
    </recommendedName>
</protein>
<feature type="compositionally biased region" description="Low complexity" evidence="17">
    <location>
        <begin position="258"/>
        <end position="270"/>
    </location>
</feature>
<dbReference type="Pfam" id="PF14709">
    <property type="entry name" value="DND1_DSRM"/>
    <property type="match status" value="1"/>
</dbReference>
<dbReference type="SMART" id="SM00490">
    <property type="entry name" value="HELICc"/>
    <property type="match status" value="1"/>
</dbReference>
<keyword evidence="24" id="KW-1185">Reference proteome</keyword>
<dbReference type="GO" id="GO:0030422">
    <property type="term" value="P:siRNA processing"/>
    <property type="evidence" value="ECO:0007669"/>
    <property type="project" value="TreeGrafter"/>
</dbReference>
<dbReference type="FunFam" id="3.30.160.380:FF:000001">
    <property type="entry name" value="Endoribonuclease dicer-like 1"/>
    <property type="match status" value="1"/>
</dbReference>
<dbReference type="InterPro" id="IPR027417">
    <property type="entry name" value="P-loop_NTPase"/>
</dbReference>
<keyword evidence="5" id="KW-0479">Metal-binding</keyword>
<keyword evidence="4" id="KW-0540">Nuclease</keyword>
<comment type="cofactor">
    <cofactor evidence="2">
        <name>Mg(2+)</name>
        <dbReference type="ChEBI" id="CHEBI:18420"/>
    </cofactor>
</comment>
<keyword evidence="12" id="KW-0460">Magnesium</keyword>
<dbReference type="PANTHER" id="PTHR14950">
    <property type="entry name" value="DICER-RELATED"/>
    <property type="match status" value="1"/>
</dbReference>
<feature type="domain" description="DRBM" evidence="18">
    <location>
        <begin position="1159"/>
        <end position="1233"/>
    </location>
</feature>
<dbReference type="InterPro" id="IPR036389">
    <property type="entry name" value="RNase_III_sf"/>
</dbReference>
<dbReference type="GO" id="GO:0046872">
    <property type="term" value="F:metal ion binding"/>
    <property type="evidence" value="ECO:0007669"/>
    <property type="project" value="UniProtKB-KW"/>
</dbReference>
<dbReference type="PROSITE" id="PS50137">
    <property type="entry name" value="DS_RBD"/>
    <property type="match status" value="1"/>
</dbReference>
<sequence length="1238" mass="139891">MKCIIFVKRIIIAKTLANILQGLQSLEFWKCEFLVGCHSGANMSRGKMNAIVEKFSSVKVNLLVATNVAEEGLDIQTCCLVVRFDLPETVASFIQSRGRARMTTSEYVFLLERGNEREKKLLCDFVAGEHVMNSEISNRTSNKTFDDLEEIIYKVDSTGASISTACSVSLLHRYCDKLPRDIYFTPTPKFFYIDDLDGTICQIILPPNSPIRQVDSLPCTSKDEAKRIACLKACKELHKRGALTNYLLPVSTAEEKNGSQNHLSGNNNNNNEDESSSQELYEMLLPAVLRCSWKSNDTKIDMYFYYIQLVPKPKDRHYRKFGLFISNRLPEEVESLEVDLHLNRGRIVNTKFLSQGIVTFDKEEMVLAQKFQEMFLKIILDRSEYSSNFVPLGMLNETHDVSSNSYLLLPVTEQIYVEKKIDWTTIRRCLSSQTFTNRTSAFNKASDFNDDTLQLLSGSVNKSDVLNSLVFTPHNNLFFFIDDICYGTNGNSPYQNTSYAEYYRDRLQIKLSYPEQPFLKAKQLFVLRNLLHNRVQENTEARVSNEHFVELPAELCSLKIVGFSKDIGSTLSLLPSLMHRLENLLVAIELKNVLSSSFPEASEVRASCILEALTTEKCSEGFSLERFEVLGDSFLKYAVARQSFLSYEALDEGQLTRRRSGVVNNSNLYELAIAQNLQGYIHDDSFDPSQFFALGRPCKHFCNTDTESIIHPRGKINENGGDERCNIKCTKSHQWLQKKAIADVVEALIGAFLVESGFKAAIAFLRWIGIPVDYDISNFYRVCDSSNNNLSLMSNINVKGLEGELGYNFRFKGLLLEAFVHPSYSKHSGGCYQKLEFLGDAVLDYLITSYLYSAYPELKPGQITDLRSLTVNNNTFANVAVQRSLHKYLIQDSRCLAEAVHEFESFVLLSDLEKDLIEEPACPKVLGDIVESSVGAVLLDTGFNLKIAWDLMQNLLKSALDFSSFQINPTRDLRELCQHLGFMLGLPEPIKIHEVYLVKVEIDINGVRLTFKSSNKNSKAARRMASQEALSVLKARGYKLKSKTLKEVLLSTKKGEARLIGFDEEPIVMVDLEHGLEKLQIQNSGDILQSSDSRRGNDLLKCSVNSKSSRVDLAGARITESCNISNDHQTRQSMRNNVQTSESSANEKHTNTVFSVQKPAKSRLMEICAASYWNPPLFECCKEDGPSHLKMFTYKVIVEIVGAEYLECFGDPKPQKKAAQDHAAEGALWYLKHTGYIQ</sequence>
<comment type="cofactor">
    <cofactor evidence="1">
        <name>Mn(2+)</name>
        <dbReference type="ChEBI" id="CHEBI:29035"/>
    </cofactor>
</comment>
<dbReference type="SUPFAM" id="SSF54768">
    <property type="entry name" value="dsRNA-binding domain-like"/>
    <property type="match status" value="2"/>
</dbReference>
<dbReference type="Gene3D" id="1.10.1520.10">
    <property type="entry name" value="Ribonuclease III domain"/>
    <property type="match status" value="2"/>
</dbReference>
<comment type="subunit">
    <text evidence="3">May interact with ARGONAUTE1 or PINHEAD through their common PAZ domains.</text>
</comment>
<keyword evidence="8" id="KW-0255">Endonuclease</keyword>
<dbReference type="InterPro" id="IPR005034">
    <property type="entry name" value="Dicer_dimerisation"/>
</dbReference>
<evidence type="ECO:0000259" key="20">
    <source>
        <dbReference type="PROSITE" id="PS50821"/>
    </source>
</evidence>
<evidence type="ECO:0000256" key="7">
    <source>
        <dbReference type="ARBA" id="ARBA00022741"/>
    </source>
</evidence>
<keyword evidence="13 16" id="KW-0694">RNA-binding</keyword>
<evidence type="ECO:0000256" key="6">
    <source>
        <dbReference type="ARBA" id="ARBA00022737"/>
    </source>
</evidence>
<dbReference type="EMBL" id="JACMSC010000008">
    <property type="protein sequence ID" value="KAG6511459.1"/>
    <property type="molecule type" value="Genomic_DNA"/>
</dbReference>
<comment type="caution">
    <text evidence="23">The sequence shown here is derived from an EMBL/GenBank/DDBJ whole genome shotgun (WGS) entry which is preliminary data.</text>
</comment>
<dbReference type="Pfam" id="PF03368">
    <property type="entry name" value="Dicer_dimer"/>
    <property type="match status" value="1"/>
</dbReference>
<evidence type="ECO:0000256" key="12">
    <source>
        <dbReference type="ARBA" id="ARBA00022842"/>
    </source>
</evidence>
<evidence type="ECO:0000256" key="2">
    <source>
        <dbReference type="ARBA" id="ARBA00001946"/>
    </source>
</evidence>
<keyword evidence="7" id="KW-0547">Nucleotide-binding</keyword>
<dbReference type="GO" id="GO:0005524">
    <property type="term" value="F:ATP binding"/>
    <property type="evidence" value="ECO:0007669"/>
    <property type="project" value="UniProtKB-KW"/>
</dbReference>
<dbReference type="PROSITE" id="PS50142">
    <property type="entry name" value="RNASE_3_2"/>
    <property type="match status" value="2"/>
</dbReference>
<dbReference type="SUPFAM" id="SSF69065">
    <property type="entry name" value="RNase III domain-like"/>
    <property type="match status" value="2"/>
</dbReference>
<dbReference type="PANTHER" id="PTHR14950:SF15">
    <property type="entry name" value="DICER-LIKE PROTEIN 4"/>
    <property type="match status" value="1"/>
</dbReference>
<evidence type="ECO:0000313" key="24">
    <source>
        <dbReference type="Proteomes" id="UP000734854"/>
    </source>
</evidence>
<dbReference type="Gene3D" id="3.30.160.380">
    <property type="entry name" value="Dicer dimerisation domain"/>
    <property type="match status" value="1"/>
</dbReference>
<dbReference type="InterPro" id="IPR038248">
    <property type="entry name" value="Dicer_dimer_sf"/>
</dbReference>
<dbReference type="Pfam" id="PF00636">
    <property type="entry name" value="Ribonuclease_3"/>
    <property type="match status" value="2"/>
</dbReference>
<evidence type="ECO:0000256" key="15">
    <source>
        <dbReference type="ARBA" id="ARBA00035116"/>
    </source>
</evidence>
<dbReference type="SMART" id="SM00535">
    <property type="entry name" value="RIBOc"/>
    <property type="match status" value="2"/>
</dbReference>
<keyword evidence="11" id="KW-0067">ATP-binding</keyword>
<keyword evidence="10" id="KW-0347">Helicase</keyword>
<dbReference type="GO" id="GO:0005634">
    <property type="term" value="C:nucleus"/>
    <property type="evidence" value="ECO:0007669"/>
    <property type="project" value="TreeGrafter"/>
</dbReference>